<dbReference type="Proteomes" id="UP000001396">
    <property type="component" value="Unassembled WGS sequence"/>
</dbReference>
<dbReference type="InterPro" id="IPR000209">
    <property type="entry name" value="Peptidase_S8/S53_dom"/>
</dbReference>
<comment type="similarity">
    <text evidence="1 5">Belongs to the peptidase S8 family.</text>
</comment>
<feature type="domain" description="MBTPS1 third" evidence="9">
    <location>
        <begin position="296"/>
        <end position="423"/>
    </location>
</feature>
<dbReference type="RefSeq" id="XP_020430159.1">
    <property type="nucleotide sequence ID" value="XM_020579484.1"/>
</dbReference>
<dbReference type="InterPro" id="IPR015500">
    <property type="entry name" value="Peptidase_S8_subtilisin-rel"/>
</dbReference>
<feature type="domain" description="Peptidase S8/S53" evidence="7">
    <location>
        <begin position="14"/>
        <end position="275"/>
    </location>
</feature>
<dbReference type="InterPro" id="IPR050131">
    <property type="entry name" value="Peptidase_S8_subtilisin-like"/>
</dbReference>
<sequence>MLGAHVLWDNGYTGKGIKVAVFDTGLSRDHPHFRNVREAIDYTNDEKSDDVIGHGTFVAGIIASDYEGCPGFAPDAELYIFRVFNKDKLSFTSWFLDAFNYAIHIGIDVLNLSIGGHDFMDRPFVDKIYEMSANNIVVVSAIGNDGPTYGTLSNPADQSDVIGVGSIDSFDKLSTFSSRGMTTWELPHGYGRVKPDIVTYGSSVLGSNLPKLGTKCRTLSGTSVSSPVVAGAIALLMSSVPQDRRHLINPASIKQVLIESSQRIGDANIFEQGNGKLNLVDAFKMLQRYTAKVSFSPSSVDFTDCPYFWPYCSQPIYHDGLPTIVNVTIINGMDVSGQFIAPPKWIPGKNGNLLHVGFSYQELLWPWTGHLGLHLSATKAAANFEGIIEGFVQVNITSPPRLGEKQPRFQSMMLPVRVQVIPTPPRAKRILWDQYHSLRYPSGFLPKDALDMDEPFDWNGDHPHTNFRAMYQRLRESGYFLEVLNSPLTCFDPKSYGALLIVDPEEEFFPSEIKKIEEDVRANGLNLIVFADWYNVQVMNKIKFLDPNTKKDCTPVTGASNIPALNDFLSNFGIYFGDTIYNGEFTIGSRTGYYSSGTSIVGFPKGGRLLYTTLSNLNRQILMSLSGTARVPILGFYQTLSMEDELSSTSSEEDQNPGKIVVFGDSSCLDEAIQKAGARYVDDCYWLLDNILQVTQEGKDLNTLFPGLTQIEGHLLPYEGNDRTSWSLPKRPSDLSEMEKLSQVMHSKDLQGDMCSSHPFQVNEDKFYWESHHKYHNLSWSNRAHVLPSEYPTYPPDTNHNINPQYLYPYILIILALVLLLAHFFRKKPTRQQARSSSEAVQEAVAFKVQ</sequence>
<keyword evidence="3 5" id="KW-0378">Hydrolase</keyword>
<dbReference type="InterPro" id="IPR023828">
    <property type="entry name" value="Peptidase_S8_Ser-AS"/>
</dbReference>
<dbReference type="OMA" id="LEYTTTG"/>
<accession>D3BJF1</accession>
<keyword evidence="6" id="KW-0472">Membrane</keyword>
<evidence type="ECO:0000256" key="6">
    <source>
        <dbReference type="SAM" id="Phobius"/>
    </source>
</evidence>
<evidence type="ECO:0000256" key="5">
    <source>
        <dbReference type="PROSITE-ProRule" id="PRU01240"/>
    </source>
</evidence>
<dbReference type="InterPro" id="IPR057032">
    <property type="entry name" value="MBTPS1_4th"/>
</dbReference>
<dbReference type="MEROPS" id="S08.A58"/>
<evidence type="ECO:0000259" key="8">
    <source>
        <dbReference type="Pfam" id="PF23090"/>
    </source>
</evidence>
<protein>
    <submittedName>
        <fullName evidence="10">Membrane-bound transcription factor peptidase</fullName>
    </submittedName>
</protein>
<evidence type="ECO:0000256" key="1">
    <source>
        <dbReference type="ARBA" id="ARBA00011073"/>
    </source>
</evidence>
<dbReference type="PROSITE" id="PS51892">
    <property type="entry name" value="SUBTILASE"/>
    <property type="match status" value="1"/>
</dbReference>
<keyword evidence="11" id="KW-1185">Reference proteome</keyword>
<organism evidence="10 11">
    <name type="scientific">Heterostelium pallidum (strain ATCC 26659 / Pp 5 / PN500)</name>
    <name type="common">Cellular slime mold</name>
    <name type="synonym">Polysphondylium pallidum</name>
    <dbReference type="NCBI Taxonomy" id="670386"/>
    <lineage>
        <taxon>Eukaryota</taxon>
        <taxon>Amoebozoa</taxon>
        <taxon>Evosea</taxon>
        <taxon>Eumycetozoa</taxon>
        <taxon>Dictyostelia</taxon>
        <taxon>Acytosteliales</taxon>
        <taxon>Acytosteliaceae</taxon>
        <taxon>Heterostelium</taxon>
    </lineage>
</organism>
<dbReference type="PROSITE" id="PS00137">
    <property type="entry name" value="SUBTILASE_HIS"/>
    <property type="match status" value="1"/>
</dbReference>
<dbReference type="FunCoup" id="D3BJF1">
    <property type="interactions" value="108"/>
</dbReference>
<name>D3BJF1_HETP5</name>
<dbReference type="PANTHER" id="PTHR43806:SF7">
    <property type="entry name" value="MEMBRANE-BOUND TRANSCRIPTION FACTOR SITE-1 PROTEASE"/>
    <property type="match status" value="1"/>
</dbReference>
<evidence type="ECO:0000313" key="10">
    <source>
        <dbReference type="EMBL" id="EFA78031.1"/>
    </source>
</evidence>
<keyword evidence="4 5" id="KW-0720">Serine protease</keyword>
<dbReference type="InterPro" id="IPR036852">
    <property type="entry name" value="Peptidase_S8/S53_dom_sf"/>
</dbReference>
<dbReference type="PANTHER" id="PTHR43806">
    <property type="entry name" value="PEPTIDASE S8"/>
    <property type="match status" value="1"/>
</dbReference>
<dbReference type="AlphaFoldDB" id="D3BJF1"/>
<evidence type="ECO:0000313" key="11">
    <source>
        <dbReference type="Proteomes" id="UP000001396"/>
    </source>
</evidence>
<dbReference type="InParanoid" id="D3BJF1"/>
<dbReference type="GO" id="GO:0004252">
    <property type="term" value="F:serine-type endopeptidase activity"/>
    <property type="evidence" value="ECO:0007669"/>
    <property type="project" value="UniProtKB-UniRule"/>
</dbReference>
<proteinExistence type="inferred from homology"/>
<feature type="active site" description="Charge relay system" evidence="5">
    <location>
        <position position="223"/>
    </location>
</feature>
<dbReference type="EMBL" id="ADBJ01000038">
    <property type="protein sequence ID" value="EFA78031.1"/>
    <property type="molecule type" value="Genomic_DNA"/>
</dbReference>
<feature type="transmembrane region" description="Helical" evidence="6">
    <location>
        <begin position="806"/>
        <end position="825"/>
    </location>
</feature>
<dbReference type="Pfam" id="PF23094">
    <property type="entry name" value="MBTPS1_3rd"/>
    <property type="match status" value="1"/>
</dbReference>
<dbReference type="PRINTS" id="PR00723">
    <property type="entry name" value="SUBTILISIN"/>
</dbReference>
<keyword evidence="2 5" id="KW-0645">Protease</keyword>
<gene>
    <name evidence="10" type="primary">mbtps1</name>
    <name evidence="10" type="ORF">PPL_08677</name>
</gene>
<dbReference type="STRING" id="670386.D3BJF1"/>
<dbReference type="GO" id="GO:0006508">
    <property type="term" value="P:proteolysis"/>
    <property type="evidence" value="ECO:0007669"/>
    <property type="project" value="UniProtKB-KW"/>
</dbReference>
<evidence type="ECO:0000259" key="9">
    <source>
        <dbReference type="Pfam" id="PF23094"/>
    </source>
</evidence>
<comment type="caution">
    <text evidence="10">The sequence shown here is derived from an EMBL/GenBank/DDBJ whole genome shotgun (WGS) entry which is preliminary data.</text>
</comment>
<dbReference type="GeneID" id="31364156"/>
<evidence type="ECO:0000256" key="3">
    <source>
        <dbReference type="ARBA" id="ARBA00022801"/>
    </source>
</evidence>
<evidence type="ECO:0000259" key="7">
    <source>
        <dbReference type="Pfam" id="PF00082"/>
    </source>
</evidence>
<feature type="domain" description="MBTPS1 fourth" evidence="8">
    <location>
        <begin position="424"/>
        <end position="706"/>
    </location>
</feature>
<keyword evidence="6" id="KW-1133">Transmembrane helix</keyword>
<evidence type="ECO:0000256" key="4">
    <source>
        <dbReference type="ARBA" id="ARBA00022825"/>
    </source>
</evidence>
<dbReference type="GO" id="GO:0005794">
    <property type="term" value="C:Golgi apparatus"/>
    <property type="evidence" value="ECO:0007669"/>
    <property type="project" value="TreeGrafter"/>
</dbReference>
<dbReference type="Pfam" id="PF00082">
    <property type="entry name" value="Peptidase_S8"/>
    <property type="match status" value="1"/>
</dbReference>
<dbReference type="Gene3D" id="3.40.50.200">
    <property type="entry name" value="Peptidase S8/S53 domain"/>
    <property type="match status" value="1"/>
</dbReference>
<dbReference type="Pfam" id="PF23090">
    <property type="entry name" value="MBTPS1_4th"/>
    <property type="match status" value="1"/>
</dbReference>
<evidence type="ECO:0000256" key="2">
    <source>
        <dbReference type="ARBA" id="ARBA00022670"/>
    </source>
</evidence>
<feature type="active site" description="Charge relay system" evidence="5">
    <location>
        <position position="23"/>
    </location>
</feature>
<dbReference type="PROSITE" id="PS00138">
    <property type="entry name" value="SUBTILASE_SER"/>
    <property type="match status" value="1"/>
</dbReference>
<reference evidence="10 11" key="1">
    <citation type="journal article" date="2011" name="Genome Res.">
        <title>Phylogeny-wide analysis of social amoeba genomes highlights ancient origins for complex intercellular communication.</title>
        <authorList>
            <person name="Heidel A.J."/>
            <person name="Lawal H.M."/>
            <person name="Felder M."/>
            <person name="Schilde C."/>
            <person name="Helps N.R."/>
            <person name="Tunggal B."/>
            <person name="Rivero F."/>
            <person name="John U."/>
            <person name="Schleicher M."/>
            <person name="Eichinger L."/>
            <person name="Platzer M."/>
            <person name="Noegel A.A."/>
            <person name="Schaap P."/>
            <person name="Gloeckner G."/>
        </authorList>
    </citation>
    <scope>NUCLEOTIDE SEQUENCE [LARGE SCALE GENOMIC DNA]</scope>
    <source>
        <strain evidence="11">ATCC 26659 / Pp 5 / PN500</strain>
    </source>
</reference>
<dbReference type="SUPFAM" id="SSF52743">
    <property type="entry name" value="Subtilisin-like"/>
    <property type="match status" value="1"/>
</dbReference>
<dbReference type="InterPro" id="IPR022398">
    <property type="entry name" value="Peptidase_S8_His-AS"/>
</dbReference>
<feature type="active site" description="Charge relay system" evidence="5">
    <location>
        <position position="54"/>
    </location>
</feature>
<dbReference type="InterPro" id="IPR057060">
    <property type="entry name" value="MBTPS1_3rd"/>
</dbReference>
<keyword evidence="6" id="KW-0812">Transmembrane</keyword>